<keyword evidence="1" id="KW-0255">Endonuclease</keyword>
<feature type="non-terminal residue" evidence="1">
    <location>
        <position position="73"/>
    </location>
</feature>
<dbReference type="GO" id="GO:0004519">
    <property type="term" value="F:endonuclease activity"/>
    <property type="evidence" value="ECO:0007669"/>
    <property type="project" value="UniProtKB-KW"/>
</dbReference>
<dbReference type="Proteomes" id="UP000234662">
    <property type="component" value="Unassembled WGS sequence"/>
</dbReference>
<evidence type="ECO:0000313" key="2">
    <source>
        <dbReference type="Proteomes" id="UP000234662"/>
    </source>
</evidence>
<keyword evidence="1" id="KW-0378">Hydrolase</keyword>
<gene>
    <name evidence="1" type="ORF">CYJ73_10735</name>
</gene>
<evidence type="ECO:0000313" key="1">
    <source>
        <dbReference type="EMBL" id="PKZ65663.1"/>
    </source>
</evidence>
<keyword evidence="1" id="KW-0540">Nuclease</keyword>
<name>A0A2I1R945_9ACTN</name>
<organism evidence="1 2">
    <name type="scientific">Gordonia terrae</name>
    <dbReference type="NCBI Taxonomy" id="2055"/>
    <lineage>
        <taxon>Bacteria</taxon>
        <taxon>Bacillati</taxon>
        <taxon>Actinomycetota</taxon>
        <taxon>Actinomycetes</taxon>
        <taxon>Mycobacteriales</taxon>
        <taxon>Gordoniaceae</taxon>
        <taxon>Gordonia</taxon>
    </lineage>
</organism>
<dbReference type="EMBL" id="PKJC01000006">
    <property type="protein sequence ID" value="PKZ65663.1"/>
    <property type="molecule type" value="Genomic_DNA"/>
</dbReference>
<protein>
    <submittedName>
        <fullName evidence="1">HNH endonuclease</fullName>
    </submittedName>
</protein>
<comment type="caution">
    <text evidence="1">The sequence shown here is derived from an EMBL/GenBank/DDBJ whole genome shotgun (WGS) entry which is preliminary data.</text>
</comment>
<sequence>MSDESATPKPRAVELVTELHAILDELQSVDLSPCTDAELTDVAADTERAIARLTVAGDRQIDQVEARDLPRKA</sequence>
<reference evidence="1 2" key="1">
    <citation type="submission" date="2017-12" db="EMBL/GenBank/DDBJ databases">
        <title>Phylogenetic diversity of female urinary microbiome.</title>
        <authorList>
            <person name="Thomas-White K."/>
            <person name="Wolfe A.J."/>
        </authorList>
    </citation>
    <scope>NUCLEOTIDE SEQUENCE [LARGE SCALE GENOMIC DNA]</scope>
    <source>
        <strain evidence="1 2">UMB0777</strain>
    </source>
</reference>
<accession>A0A2I1R945</accession>
<proteinExistence type="predicted"/>
<dbReference type="AlphaFoldDB" id="A0A2I1R945"/>